<accession>A0A6A5RT30</accession>
<evidence type="ECO:0000313" key="8">
    <source>
        <dbReference type="EMBL" id="KAF1930623.1"/>
    </source>
</evidence>
<evidence type="ECO:0000256" key="5">
    <source>
        <dbReference type="RuleBase" id="RU364054"/>
    </source>
</evidence>
<feature type="domain" description="Proline dehydrogenase" evidence="7">
    <location>
        <begin position="172"/>
        <end position="447"/>
    </location>
</feature>
<dbReference type="GO" id="GO:0004657">
    <property type="term" value="F:proline dehydrogenase activity"/>
    <property type="evidence" value="ECO:0007669"/>
    <property type="project" value="UniProtKB-EC"/>
</dbReference>
<feature type="compositionally biased region" description="Polar residues" evidence="6">
    <location>
        <begin position="27"/>
        <end position="37"/>
    </location>
</feature>
<evidence type="ECO:0000256" key="6">
    <source>
        <dbReference type="SAM" id="MobiDB-lite"/>
    </source>
</evidence>
<dbReference type="EMBL" id="ML978963">
    <property type="protein sequence ID" value="KAF1930623.1"/>
    <property type="molecule type" value="Genomic_DNA"/>
</dbReference>
<dbReference type="RefSeq" id="XP_033450871.1">
    <property type="nucleotide sequence ID" value="XM_033589714.1"/>
</dbReference>
<dbReference type="GO" id="GO:0010133">
    <property type="term" value="P:L-proline catabolic process to L-glutamate"/>
    <property type="evidence" value="ECO:0007669"/>
    <property type="project" value="TreeGrafter"/>
</dbReference>
<reference evidence="8" key="1">
    <citation type="journal article" date="2020" name="Stud. Mycol.">
        <title>101 Dothideomycetes genomes: a test case for predicting lifestyles and emergence of pathogens.</title>
        <authorList>
            <person name="Haridas S."/>
            <person name="Albert R."/>
            <person name="Binder M."/>
            <person name="Bloem J."/>
            <person name="Labutti K."/>
            <person name="Salamov A."/>
            <person name="Andreopoulos B."/>
            <person name="Baker S."/>
            <person name="Barry K."/>
            <person name="Bills G."/>
            <person name="Bluhm B."/>
            <person name="Cannon C."/>
            <person name="Castanera R."/>
            <person name="Culley D."/>
            <person name="Daum C."/>
            <person name="Ezra D."/>
            <person name="Gonzalez J."/>
            <person name="Henrissat B."/>
            <person name="Kuo A."/>
            <person name="Liang C."/>
            <person name="Lipzen A."/>
            <person name="Lutzoni F."/>
            <person name="Magnuson J."/>
            <person name="Mondo S."/>
            <person name="Nolan M."/>
            <person name="Ohm R."/>
            <person name="Pangilinan J."/>
            <person name="Park H.-J."/>
            <person name="Ramirez L."/>
            <person name="Alfaro M."/>
            <person name="Sun H."/>
            <person name="Tritt A."/>
            <person name="Yoshinaga Y."/>
            <person name="Zwiers L.-H."/>
            <person name="Turgeon B."/>
            <person name="Goodwin S."/>
            <person name="Spatafora J."/>
            <person name="Crous P."/>
            <person name="Grigoriev I."/>
        </authorList>
    </citation>
    <scope>NUCLEOTIDE SEQUENCE</scope>
    <source>
        <strain evidence="8">CBS 183.55</strain>
    </source>
</reference>
<comment type="cofactor">
    <cofactor evidence="5">
        <name>FAD</name>
        <dbReference type="ChEBI" id="CHEBI:57692"/>
    </cofactor>
</comment>
<keyword evidence="9" id="KW-1185">Reference proteome</keyword>
<dbReference type="EC" id="1.5.5.2" evidence="2 5"/>
<dbReference type="PANTHER" id="PTHR13914:SF30">
    <property type="entry name" value="PROLINE DEHYDROGENASE"/>
    <property type="match status" value="1"/>
</dbReference>
<evidence type="ECO:0000256" key="4">
    <source>
        <dbReference type="ARBA" id="ARBA00023062"/>
    </source>
</evidence>
<comment type="catalytic activity">
    <reaction evidence="5">
        <text>L-proline + a quinone = (S)-1-pyrroline-5-carboxylate + a quinol + H(+)</text>
        <dbReference type="Rhea" id="RHEA:23784"/>
        <dbReference type="ChEBI" id="CHEBI:15378"/>
        <dbReference type="ChEBI" id="CHEBI:17388"/>
        <dbReference type="ChEBI" id="CHEBI:24646"/>
        <dbReference type="ChEBI" id="CHEBI:60039"/>
        <dbReference type="ChEBI" id="CHEBI:132124"/>
        <dbReference type="EC" id="1.5.5.2"/>
    </reaction>
</comment>
<keyword evidence="4 5" id="KW-0642">Proline metabolism</keyword>
<evidence type="ECO:0000256" key="3">
    <source>
        <dbReference type="ARBA" id="ARBA00023002"/>
    </source>
</evidence>
<dbReference type="Pfam" id="PF01619">
    <property type="entry name" value="Pro_dh"/>
    <property type="match status" value="1"/>
</dbReference>
<evidence type="ECO:0000256" key="1">
    <source>
        <dbReference type="ARBA" id="ARBA00005869"/>
    </source>
</evidence>
<protein>
    <recommendedName>
        <fullName evidence="2 5">Proline dehydrogenase</fullName>
        <ecNumber evidence="2 5">1.5.5.2</ecNumber>
    </recommendedName>
</protein>
<dbReference type="GeneID" id="54347362"/>
<keyword evidence="3 5" id="KW-0560">Oxidoreductase</keyword>
<dbReference type="Gene3D" id="3.20.20.220">
    <property type="match status" value="1"/>
</dbReference>
<organism evidence="8 9">
    <name type="scientific">Didymella exigua CBS 183.55</name>
    <dbReference type="NCBI Taxonomy" id="1150837"/>
    <lineage>
        <taxon>Eukaryota</taxon>
        <taxon>Fungi</taxon>
        <taxon>Dikarya</taxon>
        <taxon>Ascomycota</taxon>
        <taxon>Pezizomycotina</taxon>
        <taxon>Dothideomycetes</taxon>
        <taxon>Pleosporomycetidae</taxon>
        <taxon>Pleosporales</taxon>
        <taxon>Pleosporineae</taxon>
        <taxon>Didymellaceae</taxon>
        <taxon>Didymella</taxon>
    </lineage>
</organism>
<dbReference type="SUPFAM" id="SSF51730">
    <property type="entry name" value="FAD-linked oxidoreductase"/>
    <property type="match status" value="1"/>
</dbReference>
<evidence type="ECO:0000259" key="7">
    <source>
        <dbReference type="Pfam" id="PF01619"/>
    </source>
</evidence>
<dbReference type="PANTHER" id="PTHR13914">
    <property type="entry name" value="PROLINE OXIDASE"/>
    <property type="match status" value="1"/>
</dbReference>
<proteinExistence type="inferred from homology"/>
<feature type="region of interest" description="Disordered" evidence="6">
    <location>
        <begin position="27"/>
        <end position="63"/>
    </location>
</feature>
<evidence type="ECO:0000256" key="2">
    <source>
        <dbReference type="ARBA" id="ARBA00012695"/>
    </source>
</evidence>
<dbReference type="InterPro" id="IPR029041">
    <property type="entry name" value="FAD-linked_oxidoreductase-like"/>
</dbReference>
<evidence type="ECO:0000313" key="9">
    <source>
        <dbReference type="Proteomes" id="UP000800082"/>
    </source>
</evidence>
<dbReference type="InterPro" id="IPR015659">
    <property type="entry name" value="Proline_oxidase"/>
</dbReference>
<keyword evidence="5" id="KW-0285">Flavoprotein</keyword>
<dbReference type="InterPro" id="IPR002872">
    <property type="entry name" value="Proline_DH_dom"/>
</dbReference>
<dbReference type="OrthoDB" id="5464at2759"/>
<dbReference type="GO" id="GO:0005739">
    <property type="term" value="C:mitochondrion"/>
    <property type="evidence" value="ECO:0007669"/>
    <property type="project" value="TreeGrafter"/>
</dbReference>
<sequence length="474" mass="51481">MGSRFQQVQRLQRLTLAPTSRILARNVHQSSRHNTAIQGPGPTSPHAELLSTKPYRQGSSPQSVLARLPTSSVARSYLITAMSSSPALLGLTFTVLRKMLDSKNYLMDVERNPLIRTLLKSTFYAQFCAGDKAHEVKPNLAAARSVLGYDGVIIEYALEVLGGSEPTAAETAAEIDVWRRGMLKSVEMASEGDFIGLKWSGLGRHALHLLQTQQDATPEMWAAMTAACDAAAAKGVCLLPGAEEELTNTGLEKWTLALQKKYNTPTYGRALVYTTYQCYLRAVPGRIAQHLETASGHGYIAGVKLVRGAYLDSEAAGTCFDSKAETDACYDACAAAVLRQSWTAAISPSNASTPFPAINIVLATHNTASLDAARALRRTQLQTQDAHSLPRLAYAQLQGMADEVSQALVQDASVKADVNARVVKLLAWGTLRECLNFLIRRAAENKEAGFRTQDTRRAMGAELWRRVRGVFGLA</sequence>
<keyword evidence="5" id="KW-0274">FAD</keyword>
<comment type="function">
    <text evidence="5">Converts proline to delta-1-pyrroline-5-carboxylate.</text>
</comment>
<comment type="similarity">
    <text evidence="1 5">Belongs to the proline oxidase family.</text>
</comment>
<dbReference type="GO" id="GO:0071949">
    <property type="term" value="F:FAD binding"/>
    <property type="evidence" value="ECO:0007669"/>
    <property type="project" value="TreeGrafter"/>
</dbReference>
<dbReference type="AlphaFoldDB" id="A0A6A5RT30"/>
<dbReference type="Proteomes" id="UP000800082">
    <property type="component" value="Unassembled WGS sequence"/>
</dbReference>
<name>A0A6A5RT30_9PLEO</name>
<gene>
    <name evidence="8" type="ORF">M421DRAFT_3656</name>
</gene>